<proteinExistence type="predicted"/>
<keyword evidence="2" id="KW-1185">Reference proteome</keyword>
<comment type="caution">
    <text evidence="1">The sequence shown here is derived from an EMBL/GenBank/DDBJ whole genome shotgun (WGS) entry which is preliminary data.</text>
</comment>
<sequence length="1124" mass="127359">MAGYWTWAYGCVFAFMVLKITQTLRKAANFRKIMPPGPPGVPFLGNVLQVQHFMPWIQFTEWKEKYSPIFSLNLAGQPAIVINDVHIASDLLGRRSKIYSGRQHFVMACEVLTQGLFIPVITDNDRWRRMRRAVQDGINTNTLLGIRSMQEEACALLVLDILRDPEHFEAHFSRAAASTMLRAIYGWSQKQIDTDAGAIVERANNLVHRVTKTMTLDVHLVEIFPALLRLPEWIARWKHEGREHFERDSRMFMDLMEGVKTNMQADMSSACLGAILIRDDNKYGLSQMEQAWAAGTALIGGTGTTAAALLFFVLAMTLHPDVMRRAQKSIDAVVGRQRLPVVADRDQLPWIKALIRELHRWRPITPLAGPRRASQDDWYGGYFIPEGTIVLPNVWAMNRDPKYFPDYEEFRPERYLDTSGQLIDLLPAETHGQGHMTFSSGRRICPGRELANQALFIACATLLWAFDIEPSVDAEGGPIFPSRTECVDTGFFVQPASFPCRFIPRGPEVVSVVQAAALSGTCFDIVLPDLSKRDVMTPNTYYTGNTGPLGPPNDFGVPSSRPQCLEPRIVNAVHYLCLADRHVMLSRLRMVRFVDTRLYGIHPIPKMGAQYVWAIFVGVIFATFGLIWHAMKRHQVRKAMPPGPPGIPLLGNALEIGSFQWLQFTAWKEQYGDIFSLDLAGQHVVVLNSLQATADLLDRRSRIYSSRPRFTMVNEIMTGGMAFPFAPYNDLWRRQRRAAHENFTARATVAYHSVQEQEAAALALRLLHDSEHWERHLKRSVACTMLRTVYGELDIDPVLDHMIEFTSHITHAALPGNYLVDIFPWMQCFPLWVAKWKRDGQRWFKEDTVYFKGLLEGVEAKLESNCGEPCFAGLLMREEKKYNLDRAELAWLAGVIFTAGTETTATAMSVFMLAAVLYPGVMRKAQAQLDQVIGHQRLPTLEDREKLPYIEAVVKEVLRWRPRPAWSSEMFHSACVAYQDDWYNGYFIPKDTVILTNIWAMNRDPEYFPDYDEFRPERYLNELGELGEPVPDTHQEGHISFGAGRRICVGKNIANQVLFLNFATLLWAFDIERWVGADGEPVTPSSTDCIDRGIVVEPVPFKCSIVPRSPEVASIISSATGARS</sequence>
<organism evidence="1 2">
    <name type="scientific">Phlebia brevispora</name>
    <dbReference type="NCBI Taxonomy" id="194682"/>
    <lineage>
        <taxon>Eukaryota</taxon>
        <taxon>Fungi</taxon>
        <taxon>Dikarya</taxon>
        <taxon>Basidiomycota</taxon>
        <taxon>Agaricomycotina</taxon>
        <taxon>Agaricomycetes</taxon>
        <taxon>Polyporales</taxon>
        <taxon>Meruliaceae</taxon>
        <taxon>Phlebia</taxon>
    </lineage>
</organism>
<accession>A0ACC1TDL0</accession>
<dbReference type="EMBL" id="JANHOG010000075">
    <property type="protein sequence ID" value="KAJ3558638.1"/>
    <property type="molecule type" value="Genomic_DNA"/>
</dbReference>
<evidence type="ECO:0000313" key="2">
    <source>
        <dbReference type="Proteomes" id="UP001148662"/>
    </source>
</evidence>
<protein>
    <submittedName>
        <fullName evidence="1">Uncharacterized protein</fullName>
    </submittedName>
</protein>
<dbReference type="Proteomes" id="UP001148662">
    <property type="component" value="Unassembled WGS sequence"/>
</dbReference>
<evidence type="ECO:0000313" key="1">
    <source>
        <dbReference type="EMBL" id="KAJ3558638.1"/>
    </source>
</evidence>
<gene>
    <name evidence="1" type="ORF">NM688_g801</name>
</gene>
<name>A0ACC1TDL0_9APHY</name>
<reference evidence="1" key="1">
    <citation type="submission" date="2022-07" db="EMBL/GenBank/DDBJ databases">
        <title>Genome Sequence of Phlebia brevispora.</title>
        <authorList>
            <person name="Buettner E."/>
        </authorList>
    </citation>
    <scope>NUCLEOTIDE SEQUENCE</scope>
    <source>
        <strain evidence="1">MPL23</strain>
    </source>
</reference>